<sequence>MNVAFLCPGQGVQTPDMLDRLPDHPAVDDTLDQASALLGQDVRALPRIDALHATTIQLTTLIAGVAAARALAAEETHPDAAAGLSIGAFTAAVLCGALDFAHALAAVKYRAERMHAAYPQGYGLASLLGLNEPQVAALVQTVSTPEVPVYLAIINAPRQIVLAGAVQALDRAIEHALAAGAHRAVRLAVPVPSHCPLLDDVATDLARFLEPLPITRPRIPYLTNRGGRATRDPALIRHDLATNLAFPVRWHDATTVLTELGTRLFVEMPPGHVLTDLAANAFPEARAVALADTRLATVVRLIQQRHAPH</sequence>
<evidence type="ECO:0000256" key="3">
    <source>
        <dbReference type="ARBA" id="ARBA00022679"/>
    </source>
</evidence>
<dbReference type="Proteomes" id="UP000067626">
    <property type="component" value="Chromosome"/>
</dbReference>
<keyword evidence="10" id="KW-1185">Reference proteome</keyword>
<dbReference type="InterPro" id="IPR016035">
    <property type="entry name" value="Acyl_Trfase/lysoPLipase"/>
</dbReference>
<proteinExistence type="inferred from homology"/>
<evidence type="ECO:0000256" key="2">
    <source>
        <dbReference type="ARBA" id="ARBA00018953"/>
    </source>
</evidence>
<reference evidence="9 10" key="1">
    <citation type="submission" date="2015-07" db="EMBL/GenBank/DDBJ databases">
        <title>Genome analysis of myxobacterium Chondromyces crocatus Cm c5 reveals a high potential for natural compound synthesis and the genetic basis for the loss of fruiting body formation.</title>
        <authorList>
            <person name="Zaburannyi N."/>
            <person name="Bunk B."/>
            <person name="Maier J."/>
            <person name="Overmann J."/>
            <person name="Mueller R."/>
        </authorList>
    </citation>
    <scope>NUCLEOTIDE SEQUENCE [LARGE SCALE GENOMIC DNA]</scope>
    <source>
        <strain evidence="9 10">Cm c5</strain>
    </source>
</reference>
<protein>
    <recommendedName>
        <fullName evidence="2 6">Malonyl CoA-acyl carrier protein transacylase</fullName>
        <ecNumber evidence="1 6">2.3.1.39</ecNumber>
    </recommendedName>
</protein>
<dbReference type="PANTHER" id="PTHR42681:SF1">
    <property type="entry name" value="MALONYL-COA-ACYL CARRIER PROTEIN TRANSACYLASE, MITOCHONDRIAL"/>
    <property type="match status" value="1"/>
</dbReference>
<dbReference type="NCBIfam" id="TIGR03131">
    <property type="entry name" value="malonate_mdcH"/>
    <property type="match status" value="1"/>
</dbReference>
<dbReference type="Gene3D" id="3.40.366.10">
    <property type="entry name" value="Malonyl-Coenzyme A Acyl Carrier Protein, domain 2"/>
    <property type="match status" value="1"/>
</dbReference>
<evidence type="ECO:0000259" key="8">
    <source>
        <dbReference type="SMART" id="SM00827"/>
    </source>
</evidence>
<feature type="active site" evidence="7">
    <location>
        <position position="194"/>
    </location>
</feature>
<evidence type="ECO:0000256" key="5">
    <source>
        <dbReference type="ARBA" id="ARBA00048462"/>
    </source>
</evidence>
<evidence type="ECO:0000256" key="1">
    <source>
        <dbReference type="ARBA" id="ARBA00013258"/>
    </source>
</evidence>
<dbReference type="PIRSF" id="PIRSF000446">
    <property type="entry name" value="Mct"/>
    <property type="match status" value="1"/>
</dbReference>
<dbReference type="InterPro" id="IPR014043">
    <property type="entry name" value="Acyl_transferase_dom"/>
</dbReference>
<evidence type="ECO:0000256" key="4">
    <source>
        <dbReference type="ARBA" id="ARBA00023315"/>
    </source>
</evidence>
<accession>A0A0K1ESP8</accession>
<dbReference type="PANTHER" id="PTHR42681">
    <property type="entry name" value="MALONYL-COA-ACYL CARRIER PROTEIN TRANSACYLASE, MITOCHONDRIAL"/>
    <property type="match status" value="1"/>
</dbReference>
<evidence type="ECO:0000313" key="9">
    <source>
        <dbReference type="EMBL" id="AKT43891.1"/>
    </source>
</evidence>
<dbReference type="SUPFAM" id="SSF55048">
    <property type="entry name" value="Probable ACP-binding domain of malonyl-CoA ACP transacylase"/>
    <property type="match status" value="1"/>
</dbReference>
<dbReference type="InterPro" id="IPR001227">
    <property type="entry name" value="Ac_transferase_dom_sf"/>
</dbReference>
<evidence type="ECO:0000256" key="7">
    <source>
        <dbReference type="PIRSR" id="PIRSR000446-1"/>
    </source>
</evidence>
<dbReference type="OrthoDB" id="9808564at2"/>
<dbReference type="AlphaFoldDB" id="A0A0K1ESP8"/>
<dbReference type="STRING" id="52.CMC5_081280"/>
<name>A0A0K1ESP8_CHOCO</name>
<dbReference type="GO" id="GO:0006633">
    <property type="term" value="P:fatty acid biosynthetic process"/>
    <property type="evidence" value="ECO:0007669"/>
    <property type="project" value="TreeGrafter"/>
</dbReference>
<dbReference type="SUPFAM" id="SSF52151">
    <property type="entry name" value="FabD/lysophospholipase-like"/>
    <property type="match status" value="1"/>
</dbReference>
<comment type="catalytic activity">
    <reaction evidence="5 6">
        <text>holo-[ACP] + malonyl-CoA = malonyl-[ACP] + CoA</text>
        <dbReference type="Rhea" id="RHEA:41792"/>
        <dbReference type="Rhea" id="RHEA-COMP:9623"/>
        <dbReference type="Rhea" id="RHEA-COMP:9685"/>
        <dbReference type="ChEBI" id="CHEBI:57287"/>
        <dbReference type="ChEBI" id="CHEBI:57384"/>
        <dbReference type="ChEBI" id="CHEBI:64479"/>
        <dbReference type="ChEBI" id="CHEBI:78449"/>
        <dbReference type="EC" id="2.3.1.39"/>
    </reaction>
</comment>
<gene>
    <name evidence="9" type="ORF">CMC5_081280</name>
</gene>
<dbReference type="Pfam" id="PF00698">
    <property type="entry name" value="Acyl_transf_1"/>
    <property type="match status" value="1"/>
</dbReference>
<keyword evidence="3 6" id="KW-0808">Transferase</keyword>
<dbReference type="EC" id="2.3.1.39" evidence="1 6"/>
<dbReference type="InterPro" id="IPR017554">
    <property type="entry name" value="Malonate_deCOase_MdcHsu"/>
</dbReference>
<feature type="domain" description="Malonyl-CoA:ACP transacylase (MAT)" evidence="8">
    <location>
        <begin position="6"/>
        <end position="301"/>
    </location>
</feature>
<evidence type="ECO:0000256" key="6">
    <source>
        <dbReference type="PIRNR" id="PIRNR000446"/>
    </source>
</evidence>
<dbReference type="GO" id="GO:0005829">
    <property type="term" value="C:cytosol"/>
    <property type="evidence" value="ECO:0007669"/>
    <property type="project" value="TreeGrafter"/>
</dbReference>
<dbReference type="InterPro" id="IPR016036">
    <property type="entry name" value="Malonyl_transacylase_ACP-bd"/>
</dbReference>
<feature type="active site" evidence="7">
    <location>
        <position position="85"/>
    </location>
</feature>
<keyword evidence="4 6" id="KW-0012">Acyltransferase</keyword>
<dbReference type="SMART" id="SM00827">
    <property type="entry name" value="PKS_AT"/>
    <property type="match status" value="1"/>
</dbReference>
<organism evidence="9 10">
    <name type="scientific">Chondromyces crocatus</name>
    <dbReference type="NCBI Taxonomy" id="52"/>
    <lineage>
        <taxon>Bacteria</taxon>
        <taxon>Pseudomonadati</taxon>
        <taxon>Myxococcota</taxon>
        <taxon>Polyangia</taxon>
        <taxon>Polyangiales</taxon>
        <taxon>Polyangiaceae</taxon>
        <taxon>Chondromyces</taxon>
    </lineage>
</organism>
<dbReference type="EMBL" id="CP012159">
    <property type="protein sequence ID" value="AKT43891.1"/>
    <property type="molecule type" value="Genomic_DNA"/>
</dbReference>
<dbReference type="InterPro" id="IPR024925">
    <property type="entry name" value="Malonyl_CoA-ACP_transAc"/>
</dbReference>
<dbReference type="Gene3D" id="3.30.70.250">
    <property type="entry name" value="Malonyl-CoA ACP transacylase, ACP-binding"/>
    <property type="match status" value="1"/>
</dbReference>
<dbReference type="GO" id="GO:0004314">
    <property type="term" value="F:[acyl-carrier-protein] S-malonyltransferase activity"/>
    <property type="evidence" value="ECO:0007669"/>
    <property type="project" value="UniProtKB-EC"/>
</dbReference>
<dbReference type="InterPro" id="IPR050858">
    <property type="entry name" value="Mal-CoA-ACP_Trans/PKS_FabD"/>
</dbReference>
<dbReference type="KEGG" id="ccro:CMC5_081280"/>
<evidence type="ECO:0000313" key="10">
    <source>
        <dbReference type="Proteomes" id="UP000067626"/>
    </source>
</evidence>
<dbReference type="RefSeq" id="WP_082363263.1">
    <property type="nucleotide sequence ID" value="NZ_CP012159.1"/>
</dbReference>
<comment type="similarity">
    <text evidence="6">Belongs to the fabD family.</text>
</comment>